<dbReference type="SUPFAM" id="SSF51445">
    <property type="entry name" value="(Trans)glycosidases"/>
    <property type="match status" value="1"/>
</dbReference>
<evidence type="ECO:0000313" key="5">
    <source>
        <dbReference type="EMBL" id="SFK18128.1"/>
    </source>
</evidence>
<gene>
    <name evidence="5" type="ORF">SAMN05444581_10381</name>
</gene>
<name>A0A1I3XF11_9HYPH</name>
<accession>A0A1I3XF11</accession>
<dbReference type="PANTHER" id="PTHR10357:SF179">
    <property type="entry name" value="NEUTRAL AND BASIC AMINO ACID TRANSPORT PROTEIN RBAT"/>
    <property type="match status" value="1"/>
</dbReference>
<dbReference type="InterPro" id="IPR006047">
    <property type="entry name" value="GH13_cat_dom"/>
</dbReference>
<evidence type="ECO:0000259" key="4">
    <source>
        <dbReference type="SMART" id="SM00642"/>
    </source>
</evidence>
<evidence type="ECO:0000313" key="6">
    <source>
        <dbReference type="Proteomes" id="UP000198755"/>
    </source>
</evidence>
<proteinExistence type="inferred from homology"/>
<organism evidence="5 6">
    <name type="scientific">Methylocapsa palsarum</name>
    <dbReference type="NCBI Taxonomy" id="1612308"/>
    <lineage>
        <taxon>Bacteria</taxon>
        <taxon>Pseudomonadati</taxon>
        <taxon>Pseudomonadota</taxon>
        <taxon>Alphaproteobacteria</taxon>
        <taxon>Hyphomicrobiales</taxon>
        <taxon>Beijerinckiaceae</taxon>
        <taxon>Methylocapsa</taxon>
    </lineage>
</organism>
<keyword evidence="3" id="KW-0326">Glycosidase</keyword>
<dbReference type="AlphaFoldDB" id="A0A1I3XF11"/>
<dbReference type="CDD" id="cd11331">
    <property type="entry name" value="AmyAc_OligoGlu_like"/>
    <property type="match status" value="1"/>
</dbReference>
<dbReference type="Gene3D" id="3.20.20.80">
    <property type="entry name" value="Glycosidases"/>
    <property type="match status" value="2"/>
</dbReference>
<dbReference type="InterPro" id="IPR017853">
    <property type="entry name" value="GH"/>
</dbReference>
<dbReference type="EMBL" id="FOSN01000003">
    <property type="protein sequence ID" value="SFK18128.1"/>
    <property type="molecule type" value="Genomic_DNA"/>
</dbReference>
<dbReference type="SUPFAM" id="SSF51011">
    <property type="entry name" value="Glycosyl hydrolase domain"/>
    <property type="match status" value="1"/>
</dbReference>
<dbReference type="GO" id="GO:0009313">
    <property type="term" value="P:oligosaccharide catabolic process"/>
    <property type="evidence" value="ECO:0007669"/>
    <property type="project" value="TreeGrafter"/>
</dbReference>
<evidence type="ECO:0000256" key="1">
    <source>
        <dbReference type="ARBA" id="ARBA00008061"/>
    </source>
</evidence>
<dbReference type="Pfam" id="PF00128">
    <property type="entry name" value="Alpha-amylase"/>
    <property type="match status" value="1"/>
</dbReference>
<feature type="domain" description="Glycosyl hydrolase family 13 catalytic" evidence="4">
    <location>
        <begin position="13"/>
        <end position="391"/>
    </location>
</feature>
<dbReference type="InterPro" id="IPR045857">
    <property type="entry name" value="O16G_dom_2"/>
</dbReference>
<dbReference type="Gene3D" id="3.90.400.10">
    <property type="entry name" value="Oligo-1,6-glucosidase, Domain 2"/>
    <property type="match status" value="1"/>
</dbReference>
<protein>
    <submittedName>
        <fullName evidence="5">Alpha-glucosidase</fullName>
    </submittedName>
</protein>
<dbReference type="PANTHER" id="PTHR10357">
    <property type="entry name" value="ALPHA-AMYLASE FAMILY MEMBER"/>
    <property type="match status" value="1"/>
</dbReference>
<comment type="similarity">
    <text evidence="1">Belongs to the glycosyl hydrolase 13 family.</text>
</comment>
<dbReference type="RefSeq" id="WP_091679583.1">
    <property type="nucleotide sequence ID" value="NZ_FOSN01000003.1"/>
</dbReference>
<dbReference type="GO" id="GO:0004556">
    <property type="term" value="F:alpha-amylase activity"/>
    <property type="evidence" value="ECO:0007669"/>
    <property type="project" value="TreeGrafter"/>
</dbReference>
<keyword evidence="6" id="KW-1185">Reference proteome</keyword>
<dbReference type="STRING" id="1612308.SAMN05444581_10381"/>
<reference evidence="5 6" key="1">
    <citation type="submission" date="2016-10" db="EMBL/GenBank/DDBJ databases">
        <authorList>
            <person name="de Groot N.N."/>
        </authorList>
    </citation>
    <scope>NUCLEOTIDE SEQUENCE [LARGE SCALE GENOMIC DNA]</scope>
    <source>
        <strain evidence="5 6">NE2</strain>
    </source>
</reference>
<dbReference type="OrthoDB" id="9805159at2"/>
<dbReference type="SMART" id="SM00642">
    <property type="entry name" value="Aamy"/>
    <property type="match status" value="1"/>
</dbReference>
<dbReference type="Proteomes" id="UP000198755">
    <property type="component" value="Unassembled WGS sequence"/>
</dbReference>
<keyword evidence="2" id="KW-0378">Hydrolase</keyword>
<dbReference type="InterPro" id="IPR013780">
    <property type="entry name" value="Glyco_hydro_b"/>
</dbReference>
<dbReference type="Gene3D" id="2.60.40.1180">
    <property type="entry name" value="Golgi alpha-mannosidase II"/>
    <property type="match status" value="1"/>
</dbReference>
<dbReference type="FunFam" id="3.90.400.10:FF:000002">
    <property type="entry name" value="Sucrose isomerase"/>
    <property type="match status" value="1"/>
</dbReference>
<sequence length="535" mass="60708">MPDAWWKTAVVYQIYPRSFQDSNGDGIGDLEGIRSRLDYLVWLGVDAIWISPFYPSPMHDFGYDVADYCDVDPIFGSLAAFDRLAADAHGRGIKIILDLVPNHTSSSHAWFMESRGSRDNPRRGWYIWRDPGPNGGPPNNWISNFGGPAWTFDDATGQYYYHAYLPTQPDLNWRNPQVREAMHEVMRFWLKRGVDGFRVDVIWHLMKDELLRDNPPNPAWTPKDPAIERLLPVYSADQPEVHDVIAGLRRVLDEFDARVLIGEIYLPLERLAAYYGKDLAGAHLPFNFQLLEVRWSAKAIARLAETYEASIPEGGWPNWVLSNHDRPRIAARVGAAQARIAIMLLLTLRGTPTLYYGDEIGLSEVEVPPERIRDPWALREPDIGVGRDPARSPMQWDAGAFAGFSTHEPWLPLTDDWLTRNVETMRVAPGSVLRLFRTLLWFRRSRSSLRSGDWRLLSAEDDILAYERADSRERTIVALNFAAAPRQWRHPDDLRDGLIALSTQGDRGSDPIGPILNLRADEGVVIAAARKTAPL</sequence>
<evidence type="ECO:0000256" key="3">
    <source>
        <dbReference type="ARBA" id="ARBA00023295"/>
    </source>
</evidence>
<evidence type="ECO:0000256" key="2">
    <source>
        <dbReference type="ARBA" id="ARBA00022801"/>
    </source>
</evidence>